<dbReference type="SUPFAM" id="SSF56784">
    <property type="entry name" value="HAD-like"/>
    <property type="match status" value="1"/>
</dbReference>
<dbReference type="InterPro" id="IPR010021">
    <property type="entry name" value="PGPP1/Gep4"/>
</dbReference>
<dbReference type="Proteomes" id="UP001139179">
    <property type="component" value="Unassembled WGS sequence"/>
</dbReference>
<dbReference type="Gene3D" id="3.40.50.1000">
    <property type="entry name" value="HAD superfamily/HAD-like"/>
    <property type="match status" value="1"/>
</dbReference>
<dbReference type="InterPro" id="IPR036412">
    <property type="entry name" value="HAD-like_sf"/>
</dbReference>
<dbReference type="InterPro" id="IPR006439">
    <property type="entry name" value="HAD-SF_hydro_IA"/>
</dbReference>
<sequence>MLNKLLPNQYEKSIYNIDLDALRKKGIKGVITDLDNTLVEWDRPDATPEVRAWLKQLREAGMKVTIVSNNTSKRVKAFAEPEGIVFIHAARKPQRRAFRQACQAMELAKDEVVVIGDQIFTDVLGGNRAGLHTILVVPVSSSDGWATRLNRRMERIVLNWMKRRGMIQWEDE</sequence>
<dbReference type="GO" id="GO:0008962">
    <property type="term" value="F:phosphatidylglycerophosphatase activity"/>
    <property type="evidence" value="ECO:0007669"/>
    <property type="project" value="InterPro"/>
</dbReference>
<dbReference type="NCBIfam" id="TIGR01549">
    <property type="entry name" value="HAD-SF-IA-v1"/>
    <property type="match status" value="1"/>
</dbReference>
<gene>
    <name evidence="1" type="ORF">M3202_01650</name>
</gene>
<dbReference type="PANTHER" id="PTHR19288">
    <property type="entry name" value="4-NITROPHENYLPHOSPHATASE-RELATED"/>
    <property type="match status" value="1"/>
</dbReference>
<dbReference type="EMBL" id="JAMBOL010000001">
    <property type="protein sequence ID" value="MCM3712774.1"/>
    <property type="molecule type" value="Genomic_DNA"/>
</dbReference>
<evidence type="ECO:0000313" key="1">
    <source>
        <dbReference type="EMBL" id="MCM3712774.1"/>
    </source>
</evidence>
<reference evidence="1" key="1">
    <citation type="submission" date="2022-05" db="EMBL/GenBank/DDBJ databases">
        <title>Comparative Genomics of Spacecraft Associated Microbes.</title>
        <authorList>
            <person name="Tran M.T."/>
            <person name="Wright A."/>
            <person name="Seuylemezian A."/>
            <person name="Eisen J."/>
            <person name="Coil D."/>
        </authorList>
    </citation>
    <scope>NUCLEOTIDE SEQUENCE</scope>
    <source>
        <strain evidence="1">214.1.1</strain>
    </source>
</reference>
<dbReference type="FunFam" id="3.40.50.1000:FF:000067">
    <property type="entry name" value="HAD phosphatase, family IIIA"/>
    <property type="match status" value="1"/>
</dbReference>
<name>A0A9X2ILE5_9BACI</name>
<evidence type="ECO:0000313" key="2">
    <source>
        <dbReference type="Proteomes" id="UP001139179"/>
    </source>
</evidence>
<dbReference type="NCBIfam" id="TIGR01509">
    <property type="entry name" value="HAD-SF-IA-v3"/>
    <property type="match status" value="1"/>
</dbReference>
<organism evidence="1 2">
    <name type="scientific">Halalkalibacter oceani</name>
    <dbReference type="NCBI Taxonomy" id="1653776"/>
    <lineage>
        <taxon>Bacteria</taxon>
        <taxon>Bacillati</taxon>
        <taxon>Bacillota</taxon>
        <taxon>Bacilli</taxon>
        <taxon>Bacillales</taxon>
        <taxon>Bacillaceae</taxon>
        <taxon>Halalkalibacter</taxon>
    </lineage>
</organism>
<dbReference type="NCBIfam" id="TIGR01662">
    <property type="entry name" value="HAD-SF-IIIA"/>
    <property type="match status" value="1"/>
</dbReference>
<dbReference type="Pfam" id="PF00702">
    <property type="entry name" value="Hydrolase"/>
    <property type="match status" value="1"/>
</dbReference>
<keyword evidence="2" id="KW-1185">Reference proteome</keyword>
<accession>A0A9X2ILE5</accession>
<dbReference type="GO" id="GO:0005737">
    <property type="term" value="C:cytoplasm"/>
    <property type="evidence" value="ECO:0007669"/>
    <property type="project" value="TreeGrafter"/>
</dbReference>
<dbReference type="InterPro" id="IPR006549">
    <property type="entry name" value="HAD-SF_hydro_IIIA"/>
</dbReference>
<proteinExistence type="predicted"/>
<comment type="caution">
    <text evidence="1">The sequence shown here is derived from an EMBL/GenBank/DDBJ whole genome shotgun (WGS) entry which is preliminary data.</text>
</comment>
<protein>
    <submittedName>
        <fullName evidence="1">YqeG family HAD IIIA-type phosphatase</fullName>
    </submittedName>
</protein>
<dbReference type="InterPro" id="IPR023214">
    <property type="entry name" value="HAD_sf"/>
</dbReference>
<dbReference type="NCBIfam" id="TIGR01668">
    <property type="entry name" value="YqeG_hyp_ppase"/>
    <property type="match status" value="1"/>
</dbReference>
<dbReference type="AlphaFoldDB" id="A0A9X2ILE5"/>
<dbReference type="CDD" id="cd16416">
    <property type="entry name" value="HAD_BsYqeG-like"/>
    <property type="match status" value="1"/>
</dbReference>
<dbReference type="PANTHER" id="PTHR19288:SF25">
    <property type="entry name" value="PHOSPHATIDYLGLYCEROPHOSPHATASE GEP4, MITOCHONDRIAL"/>
    <property type="match status" value="1"/>
</dbReference>